<dbReference type="SUPFAM" id="SSF56672">
    <property type="entry name" value="DNA/RNA polymerases"/>
    <property type="match status" value="1"/>
</dbReference>
<dbReference type="InterPro" id="IPR000477">
    <property type="entry name" value="RT_dom"/>
</dbReference>
<protein>
    <recommendedName>
        <fullName evidence="2">Reverse transcriptase domain-containing protein</fullName>
    </recommendedName>
</protein>
<feature type="region of interest" description="Disordered" evidence="1">
    <location>
        <begin position="184"/>
        <end position="235"/>
    </location>
</feature>
<evidence type="ECO:0000256" key="1">
    <source>
        <dbReference type="SAM" id="MobiDB-lite"/>
    </source>
</evidence>
<accession>A0AAV7LKU8</accession>
<dbReference type="Pfam" id="PF00078">
    <property type="entry name" value="RVT_1"/>
    <property type="match status" value="1"/>
</dbReference>
<keyword evidence="4" id="KW-1185">Reference proteome</keyword>
<feature type="compositionally biased region" description="Polar residues" evidence="1">
    <location>
        <begin position="184"/>
        <end position="194"/>
    </location>
</feature>
<evidence type="ECO:0000259" key="2">
    <source>
        <dbReference type="Pfam" id="PF00078"/>
    </source>
</evidence>
<sequence length="269" mass="29543">MNSIHSGSPSDPCPHHIFNKADTAIAPHLRKAINISFETARFPESWKHAEINVLLKKPKADPKDLKNLRPISLSPFPAKVIEKIVNTQLTRYLEDNNILDPSQSGFRHNHSTETALLAATDDIRSHLDNGETSALIFLDLSAAFDTVCHHTLKSHLHAAGIQDQALKWTASFLAGRTQSFCLPRTNPKSSTSSVAYPRAHPSARRCSTSTWPPSHKWPVSTTSTSDPGPSFLQKTPQDLPLRAVAAPPPPHPSALKPSRICSALYKLID</sequence>
<evidence type="ECO:0000313" key="4">
    <source>
        <dbReference type="Proteomes" id="UP001066276"/>
    </source>
</evidence>
<reference evidence="3" key="1">
    <citation type="journal article" date="2022" name="bioRxiv">
        <title>Sequencing and chromosome-scale assembly of the giantPleurodeles waltlgenome.</title>
        <authorList>
            <person name="Brown T."/>
            <person name="Elewa A."/>
            <person name="Iarovenko S."/>
            <person name="Subramanian E."/>
            <person name="Araus A.J."/>
            <person name="Petzold A."/>
            <person name="Susuki M."/>
            <person name="Suzuki K.-i.T."/>
            <person name="Hayashi T."/>
            <person name="Toyoda A."/>
            <person name="Oliveira C."/>
            <person name="Osipova E."/>
            <person name="Leigh N.D."/>
            <person name="Simon A."/>
            <person name="Yun M.H."/>
        </authorList>
    </citation>
    <scope>NUCLEOTIDE SEQUENCE</scope>
    <source>
        <strain evidence="3">20211129_DDA</strain>
        <tissue evidence="3">Liver</tissue>
    </source>
</reference>
<dbReference type="AlphaFoldDB" id="A0AAV7LKU8"/>
<dbReference type="EMBL" id="JANPWB010000015">
    <property type="protein sequence ID" value="KAJ1090048.1"/>
    <property type="molecule type" value="Genomic_DNA"/>
</dbReference>
<dbReference type="Proteomes" id="UP001066276">
    <property type="component" value="Chromosome 11"/>
</dbReference>
<dbReference type="CDD" id="cd01650">
    <property type="entry name" value="RT_nLTR_like"/>
    <property type="match status" value="1"/>
</dbReference>
<proteinExistence type="predicted"/>
<evidence type="ECO:0000313" key="3">
    <source>
        <dbReference type="EMBL" id="KAJ1090048.1"/>
    </source>
</evidence>
<feature type="compositionally biased region" description="Polar residues" evidence="1">
    <location>
        <begin position="219"/>
        <end position="235"/>
    </location>
</feature>
<name>A0AAV7LKU8_PLEWA</name>
<dbReference type="InterPro" id="IPR043502">
    <property type="entry name" value="DNA/RNA_pol_sf"/>
</dbReference>
<comment type="caution">
    <text evidence="3">The sequence shown here is derived from an EMBL/GenBank/DDBJ whole genome shotgun (WGS) entry which is preliminary data.</text>
</comment>
<organism evidence="3 4">
    <name type="scientific">Pleurodeles waltl</name>
    <name type="common">Iberian ribbed newt</name>
    <dbReference type="NCBI Taxonomy" id="8319"/>
    <lineage>
        <taxon>Eukaryota</taxon>
        <taxon>Metazoa</taxon>
        <taxon>Chordata</taxon>
        <taxon>Craniata</taxon>
        <taxon>Vertebrata</taxon>
        <taxon>Euteleostomi</taxon>
        <taxon>Amphibia</taxon>
        <taxon>Batrachia</taxon>
        <taxon>Caudata</taxon>
        <taxon>Salamandroidea</taxon>
        <taxon>Salamandridae</taxon>
        <taxon>Pleurodelinae</taxon>
        <taxon>Pleurodeles</taxon>
    </lineage>
</organism>
<feature type="domain" description="Reverse transcriptase" evidence="2">
    <location>
        <begin position="59"/>
        <end position="178"/>
    </location>
</feature>
<dbReference type="PANTHER" id="PTHR33332">
    <property type="entry name" value="REVERSE TRANSCRIPTASE DOMAIN-CONTAINING PROTEIN"/>
    <property type="match status" value="1"/>
</dbReference>
<gene>
    <name evidence="3" type="ORF">NDU88_003188</name>
</gene>